<sequence>MHLPNLLIAGAQKSGTTWLHVALSQSKQVFGSKRKELNYFNKGQLGDIDTYRSNFPDKRGVKYYFESTPHYFRAIKGKVDIAERVSKTIPDAKIIVVLRDPVARYESAYIHHMMRGRFPYEPIIDNFSEDFGLIRLGQYAKNLTHWQKKMPDIGVFLYDDLLEDKVIFVDSIMSYLEIENDIRPEKLEFRRNDKSKKIKRAGWDQMPKMSPELRQKLYEYFQSDIDDLEVMIDRDLGAWRFDS</sequence>
<evidence type="ECO:0000259" key="3">
    <source>
        <dbReference type="Pfam" id="PF00685"/>
    </source>
</evidence>
<dbReference type="Pfam" id="PF00685">
    <property type="entry name" value="Sulfotransfer_1"/>
    <property type="match status" value="1"/>
</dbReference>
<dbReference type="PANTHER" id="PTHR10605">
    <property type="entry name" value="HEPARAN SULFATE SULFOTRANSFERASE"/>
    <property type="match status" value="1"/>
</dbReference>
<keyword evidence="2" id="KW-0325">Glycoprotein</keyword>
<keyword evidence="1 4" id="KW-0808">Transferase</keyword>
<dbReference type="STRING" id="1508389.SAMN05444003_2300"/>
<keyword evidence="5" id="KW-1185">Reference proteome</keyword>
<accession>A0A1M5QSI9</accession>
<dbReference type="SUPFAM" id="SSF52540">
    <property type="entry name" value="P-loop containing nucleoside triphosphate hydrolases"/>
    <property type="match status" value="1"/>
</dbReference>
<gene>
    <name evidence="4" type="ORF">SAMN05444003_2300</name>
</gene>
<name>A0A1M5QSI9_9RHOB</name>
<evidence type="ECO:0000313" key="5">
    <source>
        <dbReference type="Proteomes" id="UP000184074"/>
    </source>
</evidence>
<dbReference type="OrthoDB" id="981508at2"/>
<dbReference type="Gene3D" id="3.40.50.300">
    <property type="entry name" value="P-loop containing nucleotide triphosphate hydrolases"/>
    <property type="match status" value="1"/>
</dbReference>
<feature type="domain" description="Sulfotransferase" evidence="3">
    <location>
        <begin position="4"/>
        <end position="185"/>
    </location>
</feature>
<dbReference type="InterPro" id="IPR037359">
    <property type="entry name" value="NST/OST"/>
</dbReference>
<evidence type="ECO:0000256" key="2">
    <source>
        <dbReference type="ARBA" id="ARBA00023180"/>
    </source>
</evidence>
<dbReference type="GO" id="GO:0008146">
    <property type="term" value="F:sulfotransferase activity"/>
    <property type="evidence" value="ECO:0007669"/>
    <property type="project" value="InterPro"/>
</dbReference>
<dbReference type="AlphaFoldDB" id="A0A1M5QSI9"/>
<protein>
    <submittedName>
        <fullName evidence="4">Sulfotransferase domain-containing protein</fullName>
    </submittedName>
</protein>
<evidence type="ECO:0000313" key="4">
    <source>
        <dbReference type="EMBL" id="SHH17105.1"/>
    </source>
</evidence>
<organism evidence="4 5">
    <name type="scientific">Cognatiyoonia sediminum</name>
    <dbReference type="NCBI Taxonomy" id="1508389"/>
    <lineage>
        <taxon>Bacteria</taxon>
        <taxon>Pseudomonadati</taxon>
        <taxon>Pseudomonadota</taxon>
        <taxon>Alphaproteobacteria</taxon>
        <taxon>Rhodobacterales</taxon>
        <taxon>Paracoccaceae</taxon>
        <taxon>Cognatiyoonia</taxon>
    </lineage>
</organism>
<dbReference type="PANTHER" id="PTHR10605:SF56">
    <property type="entry name" value="BIFUNCTIONAL HEPARAN SULFATE N-DEACETYLASE_N-SULFOTRANSFERASE"/>
    <property type="match status" value="1"/>
</dbReference>
<proteinExistence type="predicted"/>
<dbReference type="InterPro" id="IPR000863">
    <property type="entry name" value="Sulfotransferase_dom"/>
</dbReference>
<reference evidence="4 5" key="1">
    <citation type="submission" date="2016-11" db="EMBL/GenBank/DDBJ databases">
        <authorList>
            <person name="Jaros S."/>
            <person name="Januszkiewicz K."/>
            <person name="Wedrychowicz H."/>
        </authorList>
    </citation>
    <scope>NUCLEOTIDE SEQUENCE [LARGE SCALE GENOMIC DNA]</scope>
    <source>
        <strain evidence="4 5">DSM 28715</strain>
    </source>
</reference>
<dbReference type="InterPro" id="IPR027417">
    <property type="entry name" value="P-loop_NTPase"/>
</dbReference>
<dbReference type="RefSeq" id="WP_072901195.1">
    <property type="nucleotide sequence ID" value="NZ_FQXB01000003.1"/>
</dbReference>
<evidence type="ECO:0000256" key="1">
    <source>
        <dbReference type="ARBA" id="ARBA00022679"/>
    </source>
</evidence>
<dbReference type="EMBL" id="FQXB01000003">
    <property type="protein sequence ID" value="SHH17105.1"/>
    <property type="molecule type" value="Genomic_DNA"/>
</dbReference>
<dbReference type="Proteomes" id="UP000184074">
    <property type="component" value="Unassembled WGS sequence"/>
</dbReference>